<evidence type="ECO:0000256" key="2">
    <source>
        <dbReference type="ARBA" id="ARBA00005993"/>
    </source>
</evidence>
<dbReference type="InterPro" id="IPR049636">
    <property type="entry name" value="HNF4-like_DBD"/>
</dbReference>
<dbReference type="GO" id="GO:0000978">
    <property type="term" value="F:RNA polymerase II cis-regulatory region sequence-specific DNA binding"/>
    <property type="evidence" value="ECO:0007669"/>
    <property type="project" value="InterPro"/>
</dbReference>
<keyword evidence="4 11" id="KW-0863">Zinc-finger</keyword>
<evidence type="ECO:0000256" key="4">
    <source>
        <dbReference type="ARBA" id="ARBA00022771"/>
    </source>
</evidence>
<dbReference type="Gene3D" id="3.30.50.10">
    <property type="entry name" value="Erythroid Transcription Factor GATA-1, subunit A"/>
    <property type="match status" value="1"/>
</dbReference>
<evidence type="ECO:0000313" key="15">
    <source>
        <dbReference type="Proteomes" id="UP000580250"/>
    </source>
</evidence>
<evidence type="ECO:0000256" key="3">
    <source>
        <dbReference type="ARBA" id="ARBA00022723"/>
    </source>
</evidence>
<evidence type="ECO:0000259" key="13">
    <source>
        <dbReference type="PROSITE" id="PS51843"/>
    </source>
</evidence>
<organism evidence="14 15">
    <name type="scientific">Meloidogyne enterolobii</name>
    <name type="common">Root-knot nematode worm</name>
    <name type="synonym">Meloidogyne mayaguensis</name>
    <dbReference type="NCBI Taxonomy" id="390850"/>
    <lineage>
        <taxon>Eukaryota</taxon>
        <taxon>Metazoa</taxon>
        <taxon>Ecdysozoa</taxon>
        <taxon>Nematoda</taxon>
        <taxon>Chromadorea</taxon>
        <taxon>Rhabditida</taxon>
        <taxon>Tylenchina</taxon>
        <taxon>Tylenchomorpha</taxon>
        <taxon>Tylenchoidea</taxon>
        <taxon>Meloidogynidae</taxon>
        <taxon>Meloidogyninae</taxon>
        <taxon>Meloidogyne</taxon>
    </lineage>
</organism>
<accession>A0A6V7XEC6</accession>
<evidence type="ECO:0000256" key="1">
    <source>
        <dbReference type="ARBA" id="ARBA00004123"/>
    </source>
</evidence>
<dbReference type="PROSITE" id="PS51030">
    <property type="entry name" value="NUCLEAR_REC_DBD_2"/>
    <property type="match status" value="1"/>
</dbReference>
<keyword evidence="5 11" id="KW-0862">Zinc</keyword>
<dbReference type="EMBL" id="CAJEWN010001446">
    <property type="protein sequence ID" value="CAD2197542.1"/>
    <property type="molecule type" value="Genomic_DNA"/>
</dbReference>
<evidence type="ECO:0000256" key="5">
    <source>
        <dbReference type="ARBA" id="ARBA00022833"/>
    </source>
</evidence>
<dbReference type="InterPro" id="IPR013088">
    <property type="entry name" value="Znf_NHR/GATA"/>
</dbReference>
<keyword evidence="9 11" id="KW-0675">Receptor</keyword>
<dbReference type="OrthoDB" id="6355676at2759"/>
<proteinExistence type="inferred from homology"/>
<dbReference type="AlphaFoldDB" id="A0A6V7XEC6"/>
<keyword evidence="8 11" id="KW-0804">Transcription</keyword>
<dbReference type="GO" id="GO:0008270">
    <property type="term" value="F:zinc ion binding"/>
    <property type="evidence" value="ECO:0007669"/>
    <property type="project" value="UniProtKB-KW"/>
</dbReference>
<evidence type="ECO:0000256" key="7">
    <source>
        <dbReference type="ARBA" id="ARBA00023125"/>
    </source>
</evidence>
<evidence type="ECO:0000256" key="11">
    <source>
        <dbReference type="RuleBase" id="RU004334"/>
    </source>
</evidence>
<dbReference type="InterPro" id="IPR050274">
    <property type="entry name" value="Nuclear_hormone_rcpt_NR2"/>
</dbReference>
<keyword evidence="7 11" id="KW-0238">DNA-binding</keyword>
<evidence type="ECO:0000256" key="10">
    <source>
        <dbReference type="ARBA" id="ARBA00023242"/>
    </source>
</evidence>
<name>A0A6V7XEC6_MELEN</name>
<sequence>MNFNNIIVRILSCEICGKPSESRNYNVVSCPGCKQFFRRTVLYQKVVKCKRNKKCDIINGERCRGCRFDKCLIEGMDPLMIKFDDKNCRNEFIEMLEKRRNKLQQTKANDLYNQKDDQKIICSKNNKNINEYEQSTSNLDIGINNKLYFNETTIGQQNYFITSNFNEENSRMEFLIRICEAQNRIRNGYMDYDEQQFISMNFNSLQDILMFGPNIISEALEFSEMPKLISSKEFYELIAQFSGEIGQSSRGTKMILVKKLLCIGIFKSLPIFTKLDVNDQIIILKYVSRAVLLLCCCFVSYELGSHTLIEKDGFYPMAPFSDEFSFKEDKTLFALANKAFSKPMEPFHRIGITKEEFSLILAIIYLNPDIPGLSEFARDILSIEFSFYSKMLLNYLHNKLGIDAGTKKYAECFHLISTSFIGAQNFTSLYLYQESLYKRPPQSLKIPNSLKAIFSI</sequence>
<dbReference type="Proteomes" id="UP000580250">
    <property type="component" value="Unassembled WGS sequence"/>
</dbReference>
<dbReference type="PRINTS" id="PR00047">
    <property type="entry name" value="STROIDFINGER"/>
</dbReference>
<dbReference type="GO" id="GO:0005634">
    <property type="term" value="C:nucleus"/>
    <property type="evidence" value="ECO:0007669"/>
    <property type="project" value="UniProtKB-SubCell"/>
</dbReference>
<dbReference type="SUPFAM" id="SSF57716">
    <property type="entry name" value="Glucocorticoid receptor-like (DNA-binding domain)"/>
    <property type="match status" value="1"/>
</dbReference>
<dbReference type="SMART" id="SM00399">
    <property type="entry name" value="ZnF_C4"/>
    <property type="match status" value="1"/>
</dbReference>
<keyword evidence="6 11" id="KW-0805">Transcription regulation</keyword>
<keyword evidence="3 11" id="KW-0479">Metal-binding</keyword>
<reference evidence="14 15" key="1">
    <citation type="submission" date="2020-08" db="EMBL/GenBank/DDBJ databases">
        <authorList>
            <person name="Koutsovoulos G."/>
            <person name="Danchin GJ E."/>
        </authorList>
    </citation>
    <scope>NUCLEOTIDE SEQUENCE [LARGE SCALE GENOMIC DNA]</scope>
</reference>
<feature type="domain" description="NR LBD" evidence="13">
    <location>
        <begin position="224"/>
        <end position="456"/>
    </location>
</feature>
<dbReference type="SMART" id="SM00430">
    <property type="entry name" value="HOLI"/>
    <property type="match status" value="1"/>
</dbReference>
<dbReference type="PROSITE" id="PS51843">
    <property type="entry name" value="NR_LBD"/>
    <property type="match status" value="1"/>
</dbReference>
<dbReference type="InterPro" id="IPR035500">
    <property type="entry name" value="NHR-like_dom_sf"/>
</dbReference>
<dbReference type="InterPro" id="IPR001628">
    <property type="entry name" value="Znf_hrmn_rcpt"/>
</dbReference>
<comment type="caution">
    <text evidence="14">The sequence shown here is derived from an EMBL/GenBank/DDBJ whole genome shotgun (WGS) entry which is preliminary data.</text>
</comment>
<evidence type="ECO:0000313" key="14">
    <source>
        <dbReference type="EMBL" id="CAD2197542.1"/>
    </source>
</evidence>
<evidence type="ECO:0000256" key="9">
    <source>
        <dbReference type="ARBA" id="ARBA00023170"/>
    </source>
</evidence>
<evidence type="ECO:0000259" key="12">
    <source>
        <dbReference type="PROSITE" id="PS51030"/>
    </source>
</evidence>
<dbReference type="GO" id="GO:0003700">
    <property type="term" value="F:DNA-binding transcription factor activity"/>
    <property type="evidence" value="ECO:0007669"/>
    <property type="project" value="InterPro"/>
</dbReference>
<dbReference type="InterPro" id="IPR000536">
    <property type="entry name" value="Nucl_hrmn_rcpt_lig-bd"/>
</dbReference>
<dbReference type="PANTHER" id="PTHR24083">
    <property type="entry name" value="NUCLEAR HORMONE RECEPTOR"/>
    <property type="match status" value="1"/>
</dbReference>
<evidence type="ECO:0000256" key="8">
    <source>
        <dbReference type="ARBA" id="ARBA00023163"/>
    </source>
</evidence>
<dbReference type="Pfam" id="PF00104">
    <property type="entry name" value="Hormone_recep"/>
    <property type="match status" value="1"/>
</dbReference>
<evidence type="ECO:0000256" key="6">
    <source>
        <dbReference type="ARBA" id="ARBA00023015"/>
    </source>
</evidence>
<dbReference type="SUPFAM" id="SSF48508">
    <property type="entry name" value="Nuclear receptor ligand-binding domain"/>
    <property type="match status" value="1"/>
</dbReference>
<comment type="similarity">
    <text evidence="2 11">Belongs to the nuclear hormone receptor family.</text>
</comment>
<dbReference type="Pfam" id="PF00105">
    <property type="entry name" value="zf-C4"/>
    <property type="match status" value="1"/>
</dbReference>
<dbReference type="Gene3D" id="1.10.565.10">
    <property type="entry name" value="Retinoid X Receptor"/>
    <property type="match status" value="1"/>
</dbReference>
<dbReference type="PROSITE" id="PS00031">
    <property type="entry name" value="NUCLEAR_REC_DBD_1"/>
    <property type="match status" value="1"/>
</dbReference>
<dbReference type="CDD" id="cd06960">
    <property type="entry name" value="NR_DBD_HNF4A"/>
    <property type="match status" value="1"/>
</dbReference>
<gene>
    <name evidence="14" type="ORF">MENT_LOCUS50800</name>
</gene>
<protein>
    <submittedName>
        <fullName evidence="14">Uncharacterized protein</fullName>
    </submittedName>
</protein>
<comment type="subcellular location">
    <subcellularLocation>
        <location evidence="1 11">Nucleus</location>
    </subcellularLocation>
</comment>
<feature type="domain" description="Nuclear receptor" evidence="12">
    <location>
        <begin position="10"/>
        <end position="83"/>
    </location>
</feature>
<keyword evidence="10 11" id="KW-0539">Nucleus</keyword>